<name>A0A8D5FQH6_9BACT</name>
<proteinExistence type="predicted"/>
<evidence type="ECO:0000313" key="1">
    <source>
        <dbReference type="EMBL" id="BCL59561.1"/>
    </source>
</evidence>
<evidence type="ECO:0000313" key="2">
    <source>
        <dbReference type="Proteomes" id="UP000826725"/>
    </source>
</evidence>
<dbReference type="RefSeq" id="WP_228855771.1">
    <property type="nucleotide sequence ID" value="NZ_AP024086.1"/>
</dbReference>
<dbReference type="AlphaFoldDB" id="A0A8D5FQH6"/>
<reference evidence="1" key="1">
    <citation type="submission" date="2020-09" db="EMBL/GenBank/DDBJ databases">
        <title>Desulfogranum mesoprofundum gen. nov., sp. nov., a novel mesophilic, sulfate-reducing chemolithoautotroph isolated from a deep-sea hydrothermal vent chimney in the Suiyo Seamount.</title>
        <authorList>
            <person name="Hashimoto Y."/>
            <person name="Nakagawa S."/>
        </authorList>
    </citation>
    <scope>NUCLEOTIDE SEQUENCE</scope>
    <source>
        <strain evidence="1">KT2</strain>
    </source>
</reference>
<dbReference type="KEGG" id="dbk:DGMP_02540"/>
<sequence length="270" mass="31926">MVRMVLIFWCIASCLRRRVSPQLFFQLNSEYFNTGKNIFSKLDMDRVIPDRWRLRQIEDDGHVVPEMPVFLKPEWGQNSHGIYLIQTARDLETARRKRRVKKTSYLFQEAAREKREFEIFYIRSATDNSRFAMLSITEVKNSSHADLYINGVHNTDSSYHDITDDFSAEEQQRLWSMLKGVGRFRIARVGVRANSISELLSGIFHIIEINIFLPLPLFLLDKEISWARKHQFIRKSMTIAADLIAHLPTRKKRRAIFFRQLIAHYRVKGY</sequence>
<dbReference type="EMBL" id="AP024086">
    <property type="protein sequence ID" value="BCL59561.1"/>
    <property type="molecule type" value="Genomic_DNA"/>
</dbReference>
<keyword evidence="2" id="KW-1185">Reference proteome</keyword>
<protein>
    <recommendedName>
        <fullName evidence="3">ATP-grasp domain-containing protein</fullName>
    </recommendedName>
</protein>
<evidence type="ECO:0008006" key="3">
    <source>
        <dbReference type="Google" id="ProtNLM"/>
    </source>
</evidence>
<organism evidence="1 2">
    <name type="scientific">Desulfomarina profundi</name>
    <dbReference type="NCBI Taxonomy" id="2772557"/>
    <lineage>
        <taxon>Bacteria</taxon>
        <taxon>Pseudomonadati</taxon>
        <taxon>Thermodesulfobacteriota</taxon>
        <taxon>Desulfobulbia</taxon>
        <taxon>Desulfobulbales</taxon>
        <taxon>Desulfobulbaceae</taxon>
        <taxon>Desulfomarina</taxon>
    </lineage>
</organism>
<dbReference type="Proteomes" id="UP000826725">
    <property type="component" value="Chromosome"/>
</dbReference>
<gene>
    <name evidence="1" type="ORF">DGMP_02540</name>
</gene>
<accession>A0A8D5FQH6</accession>